<comment type="caution">
    <text evidence="3">The sequence shown here is derived from an EMBL/GenBank/DDBJ whole genome shotgun (WGS) entry which is preliminary data.</text>
</comment>
<accession>A0A437MV77</accession>
<evidence type="ECO:0000313" key="3">
    <source>
        <dbReference type="EMBL" id="RVU01569.1"/>
    </source>
</evidence>
<evidence type="ECO:0000256" key="1">
    <source>
        <dbReference type="PROSITE-ProRule" id="PRU00339"/>
    </source>
</evidence>
<reference evidence="3 4" key="1">
    <citation type="submission" date="2019-01" db="EMBL/GenBank/DDBJ databases">
        <authorList>
            <person name="Chen W.-M."/>
        </authorList>
    </citation>
    <scope>NUCLEOTIDE SEQUENCE [LARGE SCALE GENOMIC DNA]</scope>
    <source>
        <strain evidence="3 4">YBJ-36</strain>
    </source>
</reference>
<dbReference type="PANTHER" id="PTHR12558:SF13">
    <property type="entry name" value="CELL DIVISION CYCLE PROTEIN 27 HOMOLOG"/>
    <property type="match status" value="1"/>
</dbReference>
<dbReference type="Proteomes" id="UP000282759">
    <property type="component" value="Unassembled WGS sequence"/>
</dbReference>
<dbReference type="PANTHER" id="PTHR12558">
    <property type="entry name" value="CELL DIVISION CYCLE 16,23,27"/>
    <property type="match status" value="1"/>
</dbReference>
<name>A0A437MV77_9SPHI</name>
<dbReference type="RefSeq" id="WP_127703941.1">
    <property type="nucleotide sequence ID" value="NZ_SACK01000002.1"/>
</dbReference>
<feature type="signal peptide" evidence="2">
    <location>
        <begin position="1"/>
        <end position="21"/>
    </location>
</feature>
<evidence type="ECO:0000256" key="2">
    <source>
        <dbReference type="SAM" id="SignalP"/>
    </source>
</evidence>
<dbReference type="AlphaFoldDB" id="A0A437MV77"/>
<evidence type="ECO:0000313" key="4">
    <source>
        <dbReference type="Proteomes" id="UP000282759"/>
    </source>
</evidence>
<dbReference type="InterPro" id="IPR019734">
    <property type="entry name" value="TPR_rpt"/>
</dbReference>
<dbReference type="SUPFAM" id="SSF48452">
    <property type="entry name" value="TPR-like"/>
    <property type="match status" value="3"/>
</dbReference>
<feature type="chain" id="PRO_5019382333" evidence="2">
    <location>
        <begin position="22"/>
        <end position="601"/>
    </location>
</feature>
<gene>
    <name evidence="3" type="ORF">EOD41_06275</name>
</gene>
<protein>
    <submittedName>
        <fullName evidence="3">Tetratricopeptide repeat protein</fullName>
    </submittedName>
</protein>
<keyword evidence="1" id="KW-0802">TPR repeat</keyword>
<sequence>MKQAAVFIFLMLMLSAGIAVGQSNELQLAQQYTANGEPDKAYEIYQKLYKQDNETYFTVFITNLIAIKKLDEAESIAKKMSRRYPEVPEYTLKLATIYTQQGKADEANELYEGLIKKMPADVAAISMLGMQFYQNGNIDQAIQTFKQGRKVLNNDGPFVNELLTLYRYKRDKTALTEEYLNLLPQNKGYIDQAESVLANLYDEADYDMLKFALLKRIQKAPDENAYVEMLIWQYLQRKEYDQALTQAIALNRRGKSEDSNLYDLCRTLADEEAYDAAIKGFEYLISKGKEGSVYVSAKIELINTKSEKVTSGKYLPADLLSLESDYTNLITEFGKGRSTVYALQRLARLDAFKLHKLAEAQRLLEEAVKIPGLSAQAMASCKLDLGDVYLLNGQPWEATLLYSQVEKDFPDSEMEQDAKLRNAKLAYYTGDFVYAKGMLDVLKAATSKLIANDALNLQLLIQDNTVADTAGEALKMYARADLQIFAEQPERALKILDSVDRKFPGNTLADDILMARAKLFIAGKEYEQAAVALKSIAEDHNQDLWADDAVFMLGDIYENDLNDKELAKSYYQKIITDYPGSLWVNEARKRFRILRGDTTGV</sequence>
<dbReference type="PROSITE" id="PS50005">
    <property type="entry name" value="TPR"/>
    <property type="match status" value="1"/>
</dbReference>
<dbReference type="Pfam" id="PF14559">
    <property type="entry name" value="TPR_19"/>
    <property type="match status" value="1"/>
</dbReference>
<proteinExistence type="predicted"/>
<feature type="repeat" description="TPR" evidence="1">
    <location>
        <begin position="122"/>
        <end position="155"/>
    </location>
</feature>
<dbReference type="Pfam" id="PF13174">
    <property type="entry name" value="TPR_6"/>
    <property type="match status" value="1"/>
</dbReference>
<keyword evidence="2" id="KW-0732">Signal</keyword>
<organism evidence="3 4">
    <name type="scientific">Mucilaginibacter limnophilus</name>
    <dbReference type="NCBI Taxonomy" id="1932778"/>
    <lineage>
        <taxon>Bacteria</taxon>
        <taxon>Pseudomonadati</taxon>
        <taxon>Bacteroidota</taxon>
        <taxon>Sphingobacteriia</taxon>
        <taxon>Sphingobacteriales</taxon>
        <taxon>Sphingobacteriaceae</taxon>
        <taxon>Mucilaginibacter</taxon>
    </lineage>
</organism>
<keyword evidence="4" id="KW-1185">Reference proteome</keyword>
<dbReference type="InterPro" id="IPR011990">
    <property type="entry name" value="TPR-like_helical_dom_sf"/>
</dbReference>
<dbReference type="OrthoDB" id="9763354at2"/>
<dbReference type="Gene3D" id="1.25.40.10">
    <property type="entry name" value="Tetratricopeptide repeat domain"/>
    <property type="match status" value="3"/>
</dbReference>
<dbReference type="EMBL" id="SACK01000002">
    <property type="protein sequence ID" value="RVU01569.1"/>
    <property type="molecule type" value="Genomic_DNA"/>
</dbReference>